<gene>
    <name evidence="3" type="ORF">AFUS01_LOCUS34983</name>
</gene>
<accession>A0A8J2PDH3</accession>
<dbReference type="InterPro" id="IPR039600">
    <property type="entry name" value="TANGO6/Rtp1"/>
</dbReference>
<dbReference type="Pfam" id="PF25267">
    <property type="entry name" value="TANGO6_N"/>
    <property type="match status" value="1"/>
</dbReference>
<evidence type="ECO:0000259" key="1">
    <source>
        <dbReference type="Pfam" id="PF10363"/>
    </source>
</evidence>
<proteinExistence type="predicted"/>
<comment type="caution">
    <text evidence="3">The sequence shown here is derived from an EMBL/GenBank/DDBJ whole genome shotgun (WGS) entry which is preliminary data.</text>
</comment>
<reference evidence="3" key="1">
    <citation type="submission" date="2021-06" db="EMBL/GenBank/DDBJ databases">
        <authorList>
            <person name="Hodson N. C."/>
            <person name="Mongue J. A."/>
            <person name="Jaron S. K."/>
        </authorList>
    </citation>
    <scope>NUCLEOTIDE SEQUENCE</scope>
</reference>
<name>A0A8J2PDH3_9HEXA</name>
<dbReference type="PANTHER" id="PTHR20959">
    <property type="entry name" value="TRANSPORT AND GOLGI ORGANIZATION PROTEIN 6 FAMILY MEMBER"/>
    <property type="match status" value="1"/>
</dbReference>
<dbReference type="PANTHER" id="PTHR20959:SF1">
    <property type="entry name" value="TRANSPORT AND GOLGI ORGANIZATION PROTEIN 6 HOMOLOG"/>
    <property type="match status" value="1"/>
</dbReference>
<dbReference type="Pfam" id="PF10363">
    <property type="entry name" value="RTP1_C1"/>
    <property type="match status" value="1"/>
</dbReference>
<dbReference type="Proteomes" id="UP000708208">
    <property type="component" value="Unassembled WGS sequence"/>
</dbReference>
<evidence type="ECO:0000259" key="2">
    <source>
        <dbReference type="Pfam" id="PF25267"/>
    </source>
</evidence>
<feature type="domain" description="TANGO6 N-terminal" evidence="2">
    <location>
        <begin position="60"/>
        <end position="249"/>
    </location>
</feature>
<dbReference type="InterPro" id="IPR057347">
    <property type="entry name" value="TANGO6_N"/>
</dbReference>
<organism evidence="3 4">
    <name type="scientific">Allacma fusca</name>
    <dbReference type="NCBI Taxonomy" id="39272"/>
    <lineage>
        <taxon>Eukaryota</taxon>
        <taxon>Metazoa</taxon>
        <taxon>Ecdysozoa</taxon>
        <taxon>Arthropoda</taxon>
        <taxon>Hexapoda</taxon>
        <taxon>Collembola</taxon>
        <taxon>Symphypleona</taxon>
        <taxon>Sminthuridae</taxon>
        <taxon>Allacma</taxon>
    </lineage>
</organism>
<evidence type="ECO:0000313" key="4">
    <source>
        <dbReference type="Proteomes" id="UP000708208"/>
    </source>
</evidence>
<dbReference type="GO" id="GO:0009306">
    <property type="term" value="P:protein secretion"/>
    <property type="evidence" value="ECO:0007669"/>
    <property type="project" value="TreeGrafter"/>
</dbReference>
<dbReference type="InterPro" id="IPR019451">
    <property type="entry name" value="Rtp1_C1"/>
</dbReference>
<keyword evidence="4" id="KW-1185">Reference proteome</keyword>
<evidence type="ECO:0000313" key="3">
    <source>
        <dbReference type="EMBL" id="CAG7824847.1"/>
    </source>
</evidence>
<dbReference type="OrthoDB" id="39591at2759"/>
<feature type="domain" description="RNA polymerase II assembly factor Rtp1 C-terminal" evidence="1">
    <location>
        <begin position="746"/>
        <end position="867"/>
    </location>
</feature>
<sequence>MDSILETLKYLSSPFEEGGAGKKFRHTTPNSPGALLSSLIDNCKFVPDQAASSIEYTPNTDSSSTWRFTCLILRVLSKLRLSIEEIESRQSEQEKSIEVLSLQSQIQVQKCIEVVIGFGVLPYLLPGVGIPSKLRHVPNSKIFTLEDEKSRDLEKFHRLAHVTKTVFELSAHPSLHQLIFPKHTTDILGALLQLCKTPLKKPDLGNPLGLSLEEYRQVEEERTKLNAFLEQILEFTPQGTLISALLLLGSAKLRWMSRSCYQIVYRIILSPEKQGLLGISQAVLESMGHSNAWKVSRVVANLLKESIRFPDFDMSSEVRISNLAAQTYKILSALQITPKSRQQLQNEHLSTIGFVCGLTLLSLDESLTKLHLFDKLFHPLLNIEKSLENNLNASITLESLSSTLFFVDQLLSTSPSLEYPMPLHSFPFWPLLFQLYVSCKSYSQKKIQDPAILEELEATLPKFTNALVHLFEVADTINNDPNLNFTTLNFCINLILNSTPSSPTKRYNFEIELCDDYEKSEVTILVQKYQHGDDLLDKLTSDCAFLSANVLKHERLKAFRGKLFTQLMSSSSENPKENPTAMKNNSVLMELDFKEKIQMEKFIRMQLLSELGNDESILEELGSLEDPLEMVRFLELIFKKLILELNSSAEANEDYEFSQSIIFCLTILTALCESKTERSKEGPKKEDNNLEWRDLKTFLPYLKQLRESFHAELISKGIPTMAEELIILIETKGTGTGKKIQVVSRFEKAMENVGSLMLPVKGHGLLELRKLIEDKDEEALKHEKVILDIFLKEVKHEDSYIYLMSIQGLATLGAKFHSIVVPVLVEQYAFENPHSEKVCKGMKAEEKSELRMKIGEALVRIVQKLGNFAAIYRVPLTNVCFSVVRDDDPLVRASALSNLGELCHLLKFTLGVVLTEVWLCVEAVLNLEKHLEVRRAALHLVVLLLRGVEKEYSVSYLLENKEIGRYLRDVRRLLSLLRDTEKDTVATIHCQLALKELDLIVSKIFRPSDKLEYKIRVLDMNN</sequence>
<dbReference type="AlphaFoldDB" id="A0A8J2PDH3"/>
<protein>
    <submittedName>
        <fullName evidence="3">Uncharacterized protein</fullName>
    </submittedName>
</protein>
<dbReference type="EMBL" id="CAJVCH010534215">
    <property type="protein sequence ID" value="CAG7824847.1"/>
    <property type="molecule type" value="Genomic_DNA"/>
</dbReference>